<accession>A0A2P2QCI0</accession>
<dbReference type="AlphaFoldDB" id="A0A2P2QCI0"/>
<sequence>MKTTHAIKMSCKYQLKRKML</sequence>
<evidence type="ECO:0000313" key="1">
    <source>
        <dbReference type="EMBL" id="MBX64675.1"/>
    </source>
</evidence>
<organism evidence="1">
    <name type="scientific">Rhizophora mucronata</name>
    <name type="common">Asiatic mangrove</name>
    <dbReference type="NCBI Taxonomy" id="61149"/>
    <lineage>
        <taxon>Eukaryota</taxon>
        <taxon>Viridiplantae</taxon>
        <taxon>Streptophyta</taxon>
        <taxon>Embryophyta</taxon>
        <taxon>Tracheophyta</taxon>
        <taxon>Spermatophyta</taxon>
        <taxon>Magnoliopsida</taxon>
        <taxon>eudicotyledons</taxon>
        <taxon>Gunneridae</taxon>
        <taxon>Pentapetalae</taxon>
        <taxon>rosids</taxon>
        <taxon>fabids</taxon>
        <taxon>Malpighiales</taxon>
        <taxon>Rhizophoraceae</taxon>
        <taxon>Rhizophora</taxon>
    </lineage>
</organism>
<dbReference type="EMBL" id="GGEC01084191">
    <property type="protein sequence ID" value="MBX64675.1"/>
    <property type="molecule type" value="Transcribed_RNA"/>
</dbReference>
<name>A0A2P2QCI0_RHIMU</name>
<proteinExistence type="predicted"/>
<reference evidence="1" key="1">
    <citation type="submission" date="2018-02" db="EMBL/GenBank/DDBJ databases">
        <title>Rhizophora mucronata_Transcriptome.</title>
        <authorList>
            <person name="Meera S.P."/>
            <person name="Sreeshan A."/>
            <person name="Augustine A."/>
        </authorList>
    </citation>
    <scope>NUCLEOTIDE SEQUENCE</scope>
    <source>
        <tissue evidence="1">Leaf</tissue>
    </source>
</reference>
<protein>
    <submittedName>
        <fullName evidence="1">Uncharacterized protein</fullName>
    </submittedName>
</protein>